<keyword evidence="1" id="KW-0812">Transmembrane</keyword>
<protein>
    <submittedName>
        <fullName evidence="2">Uncharacterized protein</fullName>
    </submittedName>
</protein>
<proteinExistence type="predicted"/>
<dbReference type="EMBL" id="LT899436">
    <property type="protein sequence ID" value="SNR16100.1"/>
    <property type="molecule type" value="Genomic_DNA"/>
</dbReference>
<feature type="transmembrane region" description="Helical" evidence="1">
    <location>
        <begin position="64"/>
        <end position="82"/>
    </location>
</feature>
<reference evidence="2 3" key="1">
    <citation type="submission" date="2017-07" db="EMBL/GenBank/DDBJ databases">
        <authorList>
            <person name="Sun Z.S."/>
            <person name="Albrecht U."/>
            <person name="Echele G."/>
            <person name="Lee C.C."/>
        </authorList>
    </citation>
    <scope>NUCLEOTIDE SEQUENCE [LARGE SCALE GENOMIC DNA]</scope>
    <source>
        <strain evidence="3">type strain: KCTC 22618</strain>
    </source>
</reference>
<accession>A0A238UCG5</accession>
<feature type="transmembrane region" description="Helical" evidence="1">
    <location>
        <begin position="89"/>
        <end position="113"/>
    </location>
</feature>
<keyword evidence="3" id="KW-1185">Reference proteome</keyword>
<name>A0A238UCG5_9FLAO</name>
<evidence type="ECO:0000313" key="2">
    <source>
        <dbReference type="EMBL" id="SNR16100.1"/>
    </source>
</evidence>
<evidence type="ECO:0000313" key="3">
    <source>
        <dbReference type="Proteomes" id="UP000215214"/>
    </source>
</evidence>
<sequence length="114" mass="12606">MITTDNTAIQNITYTKPTNIIDLINHKIKVEQENAFGITVLFIMISTMISSATAALAIHHQFSFMYLALALVTAMGTNATAFSQSPFKYVAWAGIISITTNIVLILMQLITLYF</sequence>
<dbReference type="RefSeq" id="WP_095072399.1">
    <property type="nucleotide sequence ID" value="NZ_LT899436.1"/>
</dbReference>
<dbReference type="Proteomes" id="UP000215214">
    <property type="component" value="Chromosome TJEJU"/>
</dbReference>
<keyword evidence="1" id="KW-1133">Transmembrane helix</keyword>
<evidence type="ECO:0000256" key="1">
    <source>
        <dbReference type="SAM" id="Phobius"/>
    </source>
</evidence>
<feature type="transmembrane region" description="Helical" evidence="1">
    <location>
        <begin position="35"/>
        <end position="58"/>
    </location>
</feature>
<dbReference type="KEGG" id="tje:TJEJU_2415"/>
<dbReference type="OrthoDB" id="1189796at2"/>
<gene>
    <name evidence="2" type="ORF">TJEJU_2415</name>
</gene>
<keyword evidence="1" id="KW-0472">Membrane</keyword>
<dbReference type="AlphaFoldDB" id="A0A238UCG5"/>
<organism evidence="2 3">
    <name type="scientific">Tenacibaculum jejuense</name>
    <dbReference type="NCBI Taxonomy" id="584609"/>
    <lineage>
        <taxon>Bacteria</taxon>
        <taxon>Pseudomonadati</taxon>
        <taxon>Bacteroidota</taxon>
        <taxon>Flavobacteriia</taxon>
        <taxon>Flavobacteriales</taxon>
        <taxon>Flavobacteriaceae</taxon>
        <taxon>Tenacibaculum</taxon>
    </lineage>
</organism>